<dbReference type="AlphaFoldDB" id="A0A392W2Y7"/>
<protein>
    <submittedName>
        <fullName evidence="1">Glycine-rich protein</fullName>
    </submittedName>
</protein>
<name>A0A392W2Y7_9FABA</name>
<comment type="caution">
    <text evidence="1">The sequence shown here is derived from an EMBL/GenBank/DDBJ whole genome shotgun (WGS) entry which is preliminary data.</text>
</comment>
<evidence type="ECO:0000313" key="2">
    <source>
        <dbReference type="Proteomes" id="UP000265520"/>
    </source>
</evidence>
<feature type="non-terminal residue" evidence="1">
    <location>
        <position position="45"/>
    </location>
</feature>
<proteinExistence type="predicted"/>
<sequence>MKKEGYEGIIAKSKDLEVSGTDEEIERNDLDRLDLSREVRSGDAG</sequence>
<organism evidence="1 2">
    <name type="scientific">Trifolium medium</name>
    <dbReference type="NCBI Taxonomy" id="97028"/>
    <lineage>
        <taxon>Eukaryota</taxon>
        <taxon>Viridiplantae</taxon>
        <taxon>Streptophyta</taxon>
        <taxon>Embryophyta</taxon>
        <taxon>Tracheophyta</taxon>
        <taxon>Spermatophyta</taxon>
        <taxon>Magnoliopsida</taxon>
        <taxon>eudicotyledons</taxon>
        <taxon>Gunneridae</taxon>
        <taxon>Pentapetalae</taxon>
        <taxon>rosids</taxon>
        <taxon>fabids</taxon>
        <taxon>Fabales</taxon>
        <taxon>Fabaceae</taxon>
        <taxon>Papilionoideae</taxon>
        <taxon>50 kb inversion clade</taxon>
        <taxon>NPAAA clade</taxon>
        <taxon>Hologalegina</taxon>
        <taxon>IRL clade</taxon>
        <taxon>Trifolieae</taxon>
        <taxon>Trifolium</taxon>
    </lineage>
</organism>
<reference evidence="1 2" key="1">
    <citation type="journal article" date="2018" name="Front. Plant Sci.">
        <title>Red Clover (Trifolium pratense) and Zigzag Clover (T. medium) - A Picture of Genomic Similarities and Differences.</title>
        <authorList>
            <person name="Dluhosova J."/>
            <person name="Istvanek J."/>
            <person name="Nedelnik J."/>
            <person name="Repkova J."/>
        </authorList>
    </citation>
    <scope>NUCLEOTIDE SEQUENCE [LARGE SCALE GENOMIC DNA]</scope>
    <source>
        <strain evidence="2">cv. 10/8</strain>
        <tissue evidence="1">Leaf</tissue>
    </source>
</reference>
<dbReference type="EMBL" id="LXQA011362762">
    <property type="protein sequence ID" value="MCI94667.1"/>
    <property type="molecule type" value="Genomic_DNA"/>
</dbReference>
<keyword evidence="2" id="KW-1185">Reference proteome</keyword>
<dbReference type="Proteomes" id="UP000265520">
    <property type="component" value="Unassembled WGS sequence"/>
</dbReference>
<accession>A0A392W2Y7</accession>
<evidence type="ECO:0000313" key="1">
    <source>
        <dbReference type="EMBL" id="MCI94667.1"/>
    </source>
</evidence>